<organism evidence="1 2">
    <name type="scientific">Phlebia brevispora</name>
    <dbReference type="NCBI Taxonomy" id="194682"/>
    <lineage>
        <taxon>Eukaryota</taxon>
        <taxon>Fungi</taxon>
        <taxon>Dikarya</taxon>
        <taxon>Basidiomycota</taxon>
        <taxon>Agaricomycotina</taxon>
        <taxon>Agaricomycetes</taxon>
        <taxon>Polyporales</taxon>
        <taxon>Meruliaceae</taxon>
        <taxon>Phlebia</taxon>
    </lineage>
</organism>
<proteinExistence type="predicted"/>
<evidence type="ECO:0000313" key="2">
    <source>
        <dbReference type="Proteomes" id="UP001148662"/>
    </source>
</evidence>
<sequence>MSTFVSHLHQDLSSRIVLPSTVASPGTPGSSSQSRQALRACFLDLHPPTSLTASTQSLKRVQKLKRDEAFVESSDSEEEALWTAIAAKLTVGIYTQLLEVYLNEASEAEAELEWWSDIQRSRWRTSYFLLQTFPVRVANLTRTILQTLRSQNIPLHLSVFTPSSLRQLFPSKNILRPNLLTVALFPHLRHEEYSASAVALHPPNVLFASESLAKVDSAIAQTLRLPSRLWNHIVGVVDLPIRLARHECSYKRKELVKIRDERAAVLGSLIALRDHLMDALRAKTASELRGRLTDFCTSCYTAIGNNAENMELLTCLKQLTETSLPAHISSHEIRIQEYGLRRPSSLVLAWPKLVFLPPLGLYAAKLAYHSRESLSQIAQDAVDTLKSFWNDWLLGPLKDVVKTVRAGSDDGVIVTKESVQADLDSLERMALSLAKDKLNYTPAQMTALSQQIRTGDLTSVMQIYEDDIRSPLRSALGGTLLRTLLVQVQKAKVDIDQALSGIDKLLKSQELTFAFVGVAPAIAIVYGFGEYLRTLWTGSRGNGRHGGRKRRASTRIERLLIVSSTARTGDGLIDIDPRTSGLLLLSTTHLRKYAETYLPRRSRLREGFLEDVADLEDPSLGRREKLRVLDRMWKSWGPDEDAFVLVTAADSVGGQSVTPRLFARASGQIVPCISESLLTVMTSSFLRASPYIAAFFSVLSVCRAETHTVTFDNRCGFGTPTLVLNGEIVSNGPAYTQSGVINGIAYLQTGPCLFNGENCPLLEMNLVNPTCAGCGSSTDISLISPCAGFTVTPHSRGLQSSADTPIPYYDGCDGQGKDCNNPNCDTAFHTPTDYSAQVQCELDNVNLLITFCGDATQGQ</sequence>
<protein>
    <submittedName>
        <fullName evidence="1">Uncharacterized protein</fullName>
    </submittedName>
</protein>
<keyword evidence="2" id="KW-1185">Reference proteome</keyword>
<name>A0ACC1TAS1_9APHY</name>
<accession>A0ACC1TAS1</accession>
<dbReference type="EMBL" id="JANHOG010000182">
    <property type="protein sequence ID" value="KAJ3557126.1"/>
    <property type="molecule type" value="Genomic_DNA"/>
</dbReference>
<gene>
    <name evidence="1" type="ORF">NM688_g1633</name>
</gene>
<comment type="caution">
    <text evidence="1">The sequence shown here is derived from an EMBL/GenBank/DDBJ whole genome shotgun (WGS) entry which is preliminary data.</text>
</comment>
<dbReference type="Proteomes" id="UP001148662">
    <property type="component" value="Unassembled WGS sequence"/>
</dbReference>
<evidence type="ECO:0000313" key="1">
    <source>
        <dbReference type="EMBL" id="KAJ3557126.1"/>
    </source>
</evidence>
<reference evidence="1" key="1">
    <citation type="submission" date="2022-07" db="EMBL/GenBank/DDBJ databases">
        <title>Genome Sequence of Phlebia brevispora.</title>
        <authorList>
            <person name="Buettner E."/>
        </authorList>
    </citation>
    <scope>NUCLEOTIDE SEQUENCE</scope>
    <source>
        <strain evidence="1">MPL23</strain>
    </source>
</reference>